<accession>A0ABS5YP40</accession>
<dbReference type="EMBL" id="JAHKKG010000005">
    <property type="protein sequence ID" value="MBU2665218.1"/>
    <property type="molecule type" value="Genomic_DNA"/>
</dbReference>
<sequence>MSGPVSSLAQVPLSDVLPSSCVDAEPELRRLAGDLESHPAAAGRIRWHWYPEHKTPPGTSRAGVCLIVCDAAITVFDQDHDSLELTLTVGWCPELTVSAAVEVACWCSSDHNIHEVRGSSRPATNGAALVNGFAAGAAMLTRVLDSGQFDPRRWRVEAGLPDAAPKAQ</sequence>
<proteinExistence type="predicted"/>
<dbReference type="RefSeq" id="WP_215788443.1">
    <property type="nucleotide sequence ID" value="NZ_JAHKKG010000005.1"/>
</dbReference>
<evidence type="ECO:0000313" key="2">
    <source>
        <dbReference type="Proteomes" id="UP001519654"/>
    </source>
</evidence>
<organism evidence="1 2">
    <name type="scientific">Paractinoplanes bogorensis</name>
    <dbReference type="NCBI Taxonomy" id="1610840"/>
    <lineage>
        <taxon>Bacteria</taxon>
        <taxon>Bacillati</taxon>
        <taxon>Actinomycetota</taxon>
        <taxon>Actinomycetes</taxon>
        <taxon>Micromonosporales</taxon>
        <taxon>Micromonosporaceae</taxon>
        <taxon>Paractinoplanes</taxon>
    </lineage>
</organism>
<gene>
    <name evidence="1" type="ORF">KOI35_17075</name>
</gene>
<name>A0ABS5YP40_9ACTN</name>
<evidence type="ECO:0000313" key="1">
    <source>
        <dbReference type="EMBL" id="MBU2665218.1"/>
    </source>
</evidence>
<comment type="caution">
    <text evidence="1">The sequence shown here is derived from an EMBL/GenBank/DDBJ whole genome shotgun (WGS) entry which is preliminary data.</text>
</comment>
<reference evidence="1 2" key="1">
    <citation type="submission" date="2021-06" db="EMBL/GenBank/DDBJ databases">
        <title>Actinoplanes lichenicola sp. nov., and Actinoplanes ovalisporus sp. nov., isolated from lichen in Thailand.</title>
        <authorList>
            <person name="Saeng-In P."/>
            <person name="Kanchanasin P."/>
            <person name="Yuki M."/>
            <person name="Kudo T."/>
            <person name="Ohkuma M."/>
            <person name="Phongsopitanun W."/>
            <person name="Tanasupawat S."/>
        </authorList>
    </citation>
    <scope>NUCLEOTIDE SEQUENCE [LARGE SCALE GENOMIC DNA]</scope>
    <source>
        <strain evidence="1 2">NBRC 110975</strain>
    </source>
</reference>
<dbReference type="Proteomes" id="UP001519654">
    <property type="component" value="Unassembled WGS sequence"/>
</dbReference>
<keyword evidence="2" id="KW-1185">Reference proteome</keyword>
<protein>
    <submittedName>
        <fullName evidence="1">Uncharacterized protein</fullName>
    </submittedName>
</protein>